<gene>
    <name evidence="3" type="ORF">GCM10007877_13050</name>
</gene>
<dbReference type="SUPFAM" id="SSF49299">
    <property type="entry name" value="PKD domain"/>
    <property type="match status" value="1"/>
</dbReference>
<reference evidence="3 4" key="1">
    <citation type="journal article" date="2014" name="Int. J. Syst. Evol. Microbiol.">
        <title>Complete genome sequence of Corynebacterium casei LMG S-19264T (=DSM 44701T), isolated from a smear-ripened cheese.</title>
        <authorList>
            <consortium name="US DOE Joint Genome Institute (JGI-PGF)"/>
            <person name="Walter F."/>
            <person name="Albersmeier A."/>
            <person name="Kalinowski J."/>
            <person name="Ruckert C."/>
        </authorList>
    </citation>
    <scope>NUCLEOTIDE SEQUENCE [LARGE SCALE GENOMIC DNA]</scope>
    <source>
        <strain evidence="3 4">NBRC 110095</strain>
    </source>
</reference>
<feature type="signal peptide" evidence="1">
    <location>
        <begin position="1"/>
        <end position="23"/>
    </location>
</feature>
<dbReference type="Pfam" id="PF16403">
    <property type="entry name" value="Bact_surface_Ig-like"/>
    <property type="match status" value="3"/>
</dbReference>
<dbReference type="Gene3D" id="2.60.40.10">
    <property type="entry name" value="Immunoglobulins"/>
    <property type="match status" value="4"/>
</dbReference>
<evidence type="ECO:0000256" key="1">
    <source>
        <dbReference type="SAM" id="SignalP"/>
    </source>
</evidence>
<keyword evidence="4" id="KW-1185">Reference proteome</keyword>
<evidence type="ECO:0000313" key="3">
    <source>
        <dbReference type="EMBL" id="GLS25591.1"/>
    </source>
</evidence>
<dbReference type="InterPro" id="IPR000601">
    <property type="entry name" value="PKD_dom"/>
</dbReference>
<dbReference type="Proteomes" id="UP001156870">
    <property type="component" value="Unassembled WGS sequence"/>
</dbReference>
<protein>
    <recommendedName>
        <fullName evidence="2">PKD domain-containing protein</fullName>
    </recommendedName>
</protein>
<dbReference type="AlphaFoldDB" id="A0AA37T4N0"/>
<comment type="caution">
    <text evidence="3">The sequence shown here is derived from an EMBL/GenBank/DDBJ whole genome shotgun (WGS) entry which is preliminary data.</text>
</comment>
<evidence type="ECO:0000313" key="4">
    <source>
        <dbReference type="Proteomes" id="UP001156870"/>
    </source>
</evidence>
<accession>A0AA37T4N0</accession>
<dbReference type="RefSeq" id="WP_232594180.1">
    <property type="nucleotide sequence ID" value="NZ_BSPD01000031.1"/>
</dbReference>
<dbReference type="InterPro" id="IPR035986">
    <property type="entry name" value="PKD_dom_sf"/>
</dbReference>
<proteinExistence type="predicted"/>
<feature type="chain" id="PRO_5041295996" description="PKD domain-containing protein" evidence="1">
    <location>
        <begin position="24"/>
        <end position="1079"/>
    </location>
</feature>
<sequence length="1079" mass="117539">MKKLPLYTAMAALSLSATSQVFASEICDIDALRNQMGSLIAEVKATPKTDPRRAELLDLYFETKAEYQSCRAIIQQAQWVEENCDLPALRTEMSDTMEAMINTPKTDPARRELYEHYNVLSAQYDSCEVAIAEVQDYIDNNGTDSETTIPSNDAPQIAISGANPLYVSYKGEFADPGATATDKEDGTVAVSAQGAVNTQVASGHFTITYTAQDSAGNQTQATRQVIVGENTTPTIALQGDEILNFVTHSNIEELDFGAIANDVEDGELQVFADYSAVDTTQAGEYTVVYTANDLDGASASISRTIVLVDPQPATLALLGSEIIDMEIGDVFYDPGYVAMNSTGEDVTNRVRVSDNVNTNQAGVYTVNYEFENGNNLVTAERKVVVNTQSCPDTCTTGCIKLAAHHMQCATDFPGAQQVVSNPVSIDASQTTCTAPCGVHFIAEANGDYGVESNFHHLSYHWDFGDAKSFFRSLDADFAFGGEANRAQGMYAAHVFAEPGEYEVTLYTAAKNGRYSNSTITITVQAPEEKYSASETICVSSSSDFEGCPTGAAHYRNWDAMTDAVKRMSRAYVVLRAGDEFDMNNNMILRTGDYVFDRFGEGEDPVIHILNSKTPVIAQDVKAISVANWQLVGDYDPKIGIGNSYGSKGLYFGQGDSFQTNNVTVHRTSIKGLGMCFSPRGGEGQVFADNVCTDWQDYGSLSDYTYRLAFVGNSIRQNPEAFSGGDQKNDSKTEHTANGTQRTFSYTFNVLAENDMAVQIEDANGSITELTLGSGYTLNMSNKTVALASVPKSGDLVRVYHRLWADHGSLRIADARNLVVAKNDLFNNVGWFGVQGEHHNPALRYNTDGEANHSGVIVENLIQGGTMAAVFEPANTRIGPQTGKAMVERNIFTGTHATYYGVRSAYGNMTMRNNVVQQPNVETITNGYDVGILFWEAYNAGNGADPVNFQLPVEVYNNTIINLSNDTRGANGRINWVDFKDVSNAKDHTKSTETYKDFISVNGVAYAPQANLAEYHNDPSFNETFHMIDELSQPAMMDMPGLFDTLWGYKRSENTTAGATEAAVDYIEAAPINVLNNGTF</sequence>
<organism evidence="3 4">
    <name type="scientific">Marinibactrum halimedae</name>
    <dbReference type="NCBI Taxonomy" id="1444977"/>
    <lineage>
        <taxon>Bacteria</taxon>
        <taxon>Pseudomonadati</taxon>
        <taxon>Pseudomonadota</taxon>
        <taxon>Gammaproteobacteria</taxon>
        <taxon>Cellvibrionales</taxon>
        <taxon>Cellvibrionaceae</taxon>
        <taxon>Marinibactrum</taxon>
    </lineage>
</organism>
<dbReference type="PROSITE" id="PS50093">
    <property type="entry name" value="PKD"/>
    <property type="match status" value="1"/>
</dbReference>
<name>A0AA37T4N0_9GAMM</name>
<dbReference type="Pfam" id="PF00801">
    <property type="entry name" value="PKD"/>
    <property type="match status" value="1"/>
</dbReference>
<evidence type="ECO:0000259" key="2">
    <source>
        <dbReference type="PROSITE" id="PS50093"/>
    </source>
</evidence>
<feature type="domain" description="PKD" evidence="2">
    <location>
        <begin position="421"/>
        <end position="526"/>
    </location>
</feature>
<dbReference type="CDD" id="cd00146">
    <property type="entry name" value="PKD"/>
    <property type="match status" value="1"/>
</dbReference>
<dbReference type="InterPro" id="IPR013783">
    <property type="entry name" value="Ig-like_fold"/>
</dbReference>
<dbReference type="InterPro" id="IPR032179">
    <property type="entry name" value="Cry22Aa_Ig-like"/>
</dbReference>
<dbReference type="EMBL" id="BSPD01000031">
    <property type="protein sequence ID" value="GLS25591.1"/>
    <property type="molecule type" value="Genomic_DNA"/>
</dbReference>
<keyword evidence="1" id="KW-0732">Signal</keyword>